<dbReference type="Proteomes" id="UP000190962">
    <property type="component" value="Unassembled WGS sequence"/>
</dbReference>
<organism evidence="2 4">
    <name type="scientific">Solemya velum gill symbiont</name>
    <dbReference type="NCBI Taxonomy" id="2340"/>
    <lineage>
        <taxon>Bacteria</taxon>
        <taxon>Pseudomonadati</taxon>
        <taxon>Pseudomonadota</taxon>
        <taxon>Gammaproteobacteria</taxon>
        <taxon>sulfur-oxidizing symbionts</taxon>
    </lineage>
</organism>
<reference evidence="2 4" key="1">
    <citation type="journal article" date="2014" name="BMC Genomics">
        <title>The genome of the intracellular bacterium of the coastal bivalve, Solemya velum: a blueprint for thriving in and out of symbiosis.</title>
        <authorList>
            <person name="Dmytrenko O."/>
            <person name="Russell S.L."/>
            <person name="Loo W.T."/>
            <person name="Fontanez K.M."/>
            <person name="Liao L."/>
            <person name="Roeselers G."/>
            <person name="Sharma R."/>
            <person name="Stewart F.J."/>
            <person name="Newton I.L."/>
            <person name="Woyke T."/>
            <person name="Wu D."/>
            <person name="Lang J.M."/>
            <person name="Eisen J.A."/>
            <person name="Cavanaugh C.M."/>
        </authorList>
    </citation>
    <scope>NUCLEOTIDE SEQUENCE [LARGE SCALE GENOMIC DNA]</scope>
    <source>
        <strain evidence="2 4">WH</strain>
    </source>
</reference>
<evidence type="ECO:0000313" key="5">
    <source>
        <dbReference type="Proteomes" id="UP000190962"/>
    </source>
</evidence>
<keyword evidence="4" id="KW-1185">Reference proteome</keyword>
<evidence type="ECO:0000313" key="2">
    <source>
        <dbReference type="EMBL" id="KHF25781.1"/>
    </source>
</evidence>
<dbReference type="GO" id="GO:0016740">
    <property type="term" value="F:transferase activity"/>
    <property type="evidence" value="ECO:0007669"/>
    <property type="project" value="UniProtKB-KW"/>
</dbReference>
<evidence type="ECO:0000259" key="1">
    <source>
        <dbReference type="Pfam" id="PF12697"/>
    </source>
</evidence>
<dbReference type="Pfam" id="PF12697">
    <property type="entry name" value="Abhydrolase_6"/>
    <property type="match status" value="1"/>
</dbReference>
<reference evidence="3 5" key="2">
    <citation type="submission" date="2016-11" db="EMBL/GenBank/DDBJ databases">
        <title>Mixed transmission modes and dynamic genome evolution in an obligate animal-bacterial symbiosis.</title>
        <authorList>
            <person name="Russell S.L."/>
            <person name="Corbett-Detig R.B."/>
            <person name="Cavanaugh C.M."/>
        </authorList>
    </citation>
    <scope>NUCLEOTIDE SEQUENCE [LARGE SCALE GENOMIC DNA]</scope>
    <source>
        <strain evidence="3">MA-KB16</strain>
    </source>
</reference>
<dbReference type="eggNOG" id="COG2267">
    <property type="taxonomic scope" value="Bacteria"/>
</dbReference>
<dbReference type="EMBL" id="JRAA01000001">
    <property type="protein sequence ID" value="KHF25781.1"/>
    <property type="molecule type" value="Genomic_DNA"/>
</dbReference>
<proteinExistence type="predicted"/>
<protein>
    <submittedName>
        <fullName evidence="2">Acetyltransferase-like protein</fullName>
    </submittedName>
</protein>
<gene>
    <name evidence="3" type="ORF">BOV88_03015</name>
    <name evidence="2" type="ORF">JV46_13010</name>
</gene>
<evidence type="ECO:0000313" key="4">
    <source>
        <dbReference type="Proteomes" id="UP000030856"/>
    </source>
</evidence>
<dbReference type="AlphaFoldDB" id="A0A0B0HE99"/>
<dbReference type="SUPFAM" id="SSF53474">
    <property type="entry name" value="alpha/beta-Hydrolases"/>
    <property type="match status" value="1"/>
</dbReference>
<comment type="caution">
    <text evidence="2">The sequence shown here is derived from an EMBL/GenBank/DDBJ whole genome shotgun (WGS) entry which is preliminary data.</text>
</comment>
<accession>A0A0B0HE99</accession>
<dbReference type="OrthoDB" id="8208091at2"/>
<feature type="domain" description="AB hydrolase-1" evidence="1">
    <location>
        <begin position="9"/>
        <end position="167"/>
    </location>
</feature>
<dbReference type="STRING" id="2340.JV46_13010"/>
<dbReference type="InterPro" id="IPR000073">
    <property type="entry name" value="AB_hydrolase_1"/>
</dbReference>
<dbReference type="Gene3D" id="3.40.50.1820">
    <property type="entry name" value="alpha/beta hydrolase"/>
    <property type="match status" value="1"/>
</dbReference>
<dbReference type="InterPro" id="IPR029058">
    <property type="entry name" value="AB_hydrolase_fold"/>
</dbReference>
<sequence length="186" mass="20800">MKWLKERGTKKLILFGHSYGGNEIARYAANSNDEIIKGIVLLEPGTADHRMCSPAGYKIRYGKELNGILEQTDLLLAPGKGDVLKGNTNFIFCPQATANAASFVSNYRVSPERLLPNLMKGTKKPILFIAASEDNRMPDLNRLVKTFVDGDRTRLVVIVGTGHFFLDLHSDDDIEETIQFFHEIEC</sequence>
<dbReference type="RefSeq" id="WP_043115462.1">
    <property type="nucleotide sequence ID" value="NZ_JRAA01000001.1"/>
</dbReference>
<keyword evidence="2" id="KW-0808">Transferase</keyword>
<dbReference type="GeneID" id="86990868"/>
<dbReference type="EMBL" id="MPNX01000003">
    <property type="protein sequence ID" value="OOY35632.1"/>
    <property type="molecule type" value="Genomic_DNA"/>
</dbReference>
<dbReference type="Proteomes" id="UP000030856">
    <property type="component" value="Unassembled WGS sequence"/>
</dbReference>
<evidence type="ECO:0000313" key="3">
    <source>
        <dbReference type="EMBL" id="OOY35632.1"/>
    </source>
</evidence>
<name>A0A0B0HE99_SOVGS</name>